<protein>
    <submittedName>
        <fullName evidence="1">Uncharacterized protein</fullName>
    </submittedName>
</protein>
<sequence length="489" mass="55145">MVKYSPPPHPDPVLCDFIAYDNKVAFIRWIAYKAQSVGGFDVYQSLVLSDIVHQITLRGAFKCATALLQGKTGLKLDVDGVSELIVVVLAEDIRFEGQLPLTVAIQHISEQPHFIGSSTRQSLYMMIVFCQCQTELLYSIGLFFSSSRRSYFAISFKVLCDPALNGSMSLRQLVLSEIVLLMASQLTLVSTSEEVHDELNNKLETMMSMLRLIEVFERVGDKIELYRRYLTKLSKEELATHMACLLISEGFAKYEDFELKRSISCGIGTRFHKDFLELLESKLSGENEGTKLEIGTTKVYKHADSLRIPRLSNQPTTLEAIPIVTNEDDAKVVYFIFTFIIRKNPWRASGWVARKTEIETIGCELARQGKLIELASLLMVVPEKLIITTSPGSNDLSSNVIRRCITSDLQASLDAEVRLMGRSNSDKLVEKCKDEQEMKLSALMVLEVFERAGNSINQYLQSDAYNDGMRSRLEIVREIQNLLEKVGFA</sequence>
<accession>A0ABR2S025</accession>
<dbReference type="Proteomes" id="UP001396334">
    <property type="component" value="Unassembled WGS sequence"/>
</dbReference>
<name>A0ABR2S025_9ROSI</name>
<dbReference type="EMBL" id="JBBPBN010000019">
    <property type="protein sequence ID" value="KAK9018324.1"/>
    <property type="molecule type" value="Genomic_DNA"/>
</dbReference>
<evidence type="ECO:0000313" key="1">
    <source>
        <dbReference type="EMBL" id="KAK9018324.1"/>
    </source>
</evidence>
<reference evidence="1 2" key="1">
    <citation type="journal article" date="2024" name="G3 (Bethesda)">
        <title>Genome assembly of Hibiscus sabdariffa L. provides insights into metabolisms of medicinal natural products.</title>
        <authorList>
            <person name="Kim T."/>
        </authorList>
    </citation>
    <scope>NUCLEOTIDE SEQUENCE [LARGE SCALE GENOMIC DNA]</scope>
    <source>
        <strain evidence="1">TK-2024</strain>
        <tissue evidence="1">Old leaves</tissue>
    </source>
</reference>
<proteinExistence type="predicted"/>
<organism evidence="1 2">
    <name type="scientific">Hibiscus sabdariffa</name>
    <name type="common">roselle</name>
    <dbReference type="NCBI Taxonomy" id="183260"/>
    <lineage>
        <taxon>Eukaryota</taxon>
        <taxon>Viridiplantae</taxon>
        <taxon>Streptophyta</taxon>
        <taxon>Embryophyta</taxon>
        <taxon>Tracheophyta</taxon>
        <taxon>Spermatophyta</taxon>
        <taxon>Magnoliopsida</taxon>
        <taxon>eudicotyledons</taxon>
        <taxon>Gunneridae</taxon>
        <taxon>Pentapetalae</taxon>
        <taxon>rosids</taxon>
        <taxon>malvids</taxon>
        <taxon>Malvales</taxon>
        <taxon>Malvaceae</taxon>
        <taxon>Malvoideae</taxon>
        <taxon>Hibiscus</taxon>
    </lineage>
</organism>
<comment type="caution">
    <text evidence="1">The sequence shown here is derived from an EMBL/GenBank/DDBJ whole genome shotgun (WGS) entry which is preliminary data.</text>
</comment>
<keyword evidence="2" id="KW-1185">Reference proteome</keyword>
<gene>
    <name evidence="1" type="ORF">V6N11_001300</name>
</gene>
<evidence type="ECO:0000313" key="2">
    <source>
        <dbReference type="Proteomes" id="UP001396334"/>
    </source>
</evidence>